<accession>A0A5N8XKC3</accession>
<dbReference type="RefSeq" id="WP_152773368.1">
    <property type="nucleotide sequence ID" value="NZ_VJZC01000172.1"/>
</dbReference>
<name>A0A5N8XKC3_9ACTN</name>
<dbReference type="PROSITE" id="PS01173">
    <property type="entry name" value="LIPASE_GDXG_HIS"/>
    <property type="match status" value="1"/>
</dbReference>
<evidence type="ECO:0000256" key="3">
    <source>
        <dbReference type="SAM" id="MobiDB-lite"/>
    </source>
</evidence>
<keyword evidence="6" id="KW-1185">Reference proteome</keyword>
<evidence type="ECO:0000256" key="1">
    <source>
        <dbReference type="ARBA" id="ARBA00010515"/>
    </source>
</evidence>
<keyword evidence="2 5" id="KW-0378">Hydrolase</keyword>
<evidence type="ECO:0000259" key="4">
    <source>
        <dbReference type="Pfam" id="PF07859"/>
    </source>
</evidence>
<sequence>MTAPSGTPVLEPASRQFAQDTSQPPFLYELGPEKARKVLDDLQAEPIEKLDADSEWITVPADVGDVRVRIVRPRGSASPLPVVLYMHGGGWILGNAATHDRLVRELADGARAAVVFVEYARSPEAHYPVAVEQGYATAQWVVREGAAHGLDPDRMAVAGDSVGGNMTAALALMAKERGDVRFVHQSMYYPVTDAGMNTRSYADFASGYFLTAKAMEWFWDAYVPDRAQRGEITVSPLKADLGQLAGLPPAFVLVDEADVLRDEGEAYAAKLRAAGVDTTTVRYDGITHDFMMLNPLSDTRATRAAVAQAVAVLRDALGTHADAPA</sequence>
<organism evidence="5 6">
    <name type="scientific">Streptomyces spongiae</name>
    <dbReference type="NCBI Taxonomy" id="565072"/>
    <lineage>
        <taxon>Bacteria</taxon>
        <taxon>Bacillati</taxon>
        <taxon>Actinomycetota</taxon>
        <taxon>Actinomycetes</taxon>
        <taxon>Kitasatosporales</taxon>
        <taxon>Streptomycetaceae</taxon>
        <taxon>Streptomyces</taxon>
    </lineage>
</organism>
<dbReference type="GO" id="GO:0016787">
    <property type="term" value="F:hydrolase activity"/>
    <property type="evidence" value="ECO:0007669"/>
    <property type="project" value="UniProtKB-KW"/>
</dbReference>
<evidence type="ECO:0000256" key="2">
    <source>
        <dbReference type="ARBA" id="ARBA00022801"/>
    </source>
</evidence>
<protein>
    <submittedName>
        <fullName evidence="5">Alpha/beta hydrolase</fullName>
    </submittedName>
</protein>
<reference evidence="5 6" key="1">
    <citation type="submission" date="2019-07" db="EMBL/GenBank/DDBJ databases">
        <title>New species of Amycolatopsis and Streptomyces.</title>
        <authorList>
            <person name="Duangmal K."/>
            <person name="Teo W.F.A."/>
            <person name="Lipun K."/>
        </authorList>
    </citation>
    <scope>NUCLEOTIDE SEQUENCE [LARGE SCALE GENOMIC DNA]</scope>
    <source>
        <strain evidence="5 6">NBRC 106415</strain>
    </source>
</reference>
<dbReference type="EMBL" id="VJZC01000172">
    <property type="protein sequence ID" value="MPY59911.1"/>
    <property type="molecule type" value="Genomic_DNA"/>
</dbReference>
<dbReference type="InterPro" id="IPR029058">
    <property type="entry name" value="AB_hydrolase_fold"/>
</dbReference>
<feature type="region of interest" description="Disordered" evidence="3">
    <location>
        <begin position="1"/>
        <end position="24"/>
    </location>
</feature>
<evidence type="ECO:0000313" key="5">
    <source>
        <dbReference type="EMBL" id="MPY59911.1"/>
    </source>
</evidence>
<dbReference type="OrthoDB" id="128186at2"/>
<comment type="similarity">
    <text evidence="1">Belongs to the 'GDXG' lipolytic enzyme family.</text>
</comment>
<dbReference type="InterPro" id="IPR002168">
    <property type="entry name" value="Lipase_GDXG_HIS_AS"/>
</dbReference>
<dbReference type="PANTHER" id="PTHR48081">
    <property type="entry name" value="AB HYDROLASE SUPERFAMILY PROTEIN C4A8.06C"/>
    <property type="match status" value="1"/>
</dbReference>
<dbReference type="Gene3D" id="3.40.50.1820">
    <property type="entry name" value="alpha/beta hydrolase"/>
    <property type="match status" value="1"/>
</dbReference>
<dbReference type="Pfam" id="PF07859">
    <property type="entry name" value="Abhydrolase_3"/>
    <property type="match status" value="1"/>
</dbReference>
<dbReference type="PANTHER" id="PTHR48081:SF8">
    <property type="entry name" value="ALPHA_BETA HYDROLASE FOLD-3 DOMAIN-CONTAINING PROTEIN-RELATED"/>
    <property type="match status" value="1"/>
</dbReference>
<dbReference type="InterPro" id="IPR013094">
    <property type="entry name" value="AB_hydrolase_3"/>
</dbReference>
<dbReference type="AlphaFoldDB" id="A0A5N8XKC3"/>
<dbReference type="SUPFAM" id="SSF53474">
    <property type="entry name" value="alpha/beta-Hydrolases"/>
    <property type="match status" value="1"/>
</dbReference>
<feature type="domain" description="Alpha/beta hydrolase fold-3" evidence="4">
    <location>
        <begin position="83"/>
        <end position="291"/>
    </location>
</feature>
<dbReference type="Proteomes" id="UP000400924">
    <property type="component" value="Unassembled WGS sequence"/>
</dbReference>
<dbReference type="InterPro" id="IPR050300">
    <property type="entry name" value="GDXG_lipolytic_enzyme"/>
</dbReference>
<comment type="caution">
    <text evidence="5">The sequence shown here is derived from an EMBL/GenBank/DDBJ whole genome shotgun (WGS) entry which is preliminary data.</text>
</comment>
<proteinExistence type="inferred from homology"/>
<gene>
    <name evidence="5" type="ORF">FNH08_22900</name>
</gene>
<evidence type="ECO:0000313" key="6">
    <source>
        <dbReference type="Proteomes" id="UP000400924"/>
    </source>
</evidence>